<dbReference type="Proteomes" id="UP000789396">
    <property type="component" value="Unassembled WGS sequence"/>
</dbReference>
<keyword evidence="3" id="KW-1185">Reference proteome</keyword>
<dbReference type="InterPro" id="IPR008972">
    <property type="entry name" value="Cupredoxin"/>
</dbReference>
<dbReference type="Gene3D" id="2.60.40.420">
    <property type="entry name" value="Cupredoxins - blue copper proteins"/>
    <property type="match status" value="1"/>
</dbReference>
<dbReference type="EMBL" id="CAJVPZ010054686">
    <property type="protein sequence ID" value="CAG8783445.1"/>
    <property type="molecule type" value="Genomic_DNA"/>
</dbReference>
<dbReference type="SUPFAM" id="SSF49503">
    <property type="entry name" value="Cupredoxins"/>
    <property type="match status" value="1"/>
</dbReference>
<dbReference type="AlphaFoldDB" id="A0A9N9JIK0"/>
<feature type="non-terminal residue" evidence="2">
    <location>
        <position position="184"/>
    </location>
</feature>
<evidence type="ECO:0000313" key="3">
    <source>
        <dbReference type="Proteomes" id="UP000789396"/>
    </source>
</evidence>
<name>A0A9N9JIK0_9GLOM</name>
<organism evidence="2 3">
    <name type="scientific">Racocetra fulgida</name>
    <dbReference type="NCBI Taxonomy" id="60492"/>
    <lineage>
        <taxon>Eukaryota</taxon>
        <taxon>Fungi</taxon>
        <taxon>Fungi incertae sedis</taxon>
        <taxon>Mucoromycota</taxon>
        <taxon>Glomeromycotina</taxon>
        <taxon>Glomeromycetes</taxon>
        <taxon>Diversisporales</taxon>
        <taxon>Gigasporaceae</taxon>
        <taxon>Racocetra</taxon>
    </lineage>
</organism>
<reference evidence="2" key="1">
    <citation type="submission" date="2021-06" db="EMBL/GenBank/DDBJ databases">
        <authorList>
            <person name="Kallberg Y."/>
            <person name="Tangrot J."/>
            <person name="Rosling A."/>
        </authorList>
    </citation>
    <scope>NUCLEOTIDE SEQUENCE</scope>
    <source>
        <strain evidence="2">IN212</strain>
    </source>
</reference>
<accession>A0A9N9JIK0</accession>
<dbReference type="InterPro" id="IPR001117">
    <property type="entry name" value="Cu-oxidase_2nd"/>
</dbReference>
<dbReference type="Pfam" id="PF00394">
    <property type="entry name" value="Cu-oxidase"/>
    <property type="match status" value="1"/>
</dbReference>
<proteinExistence type="predicted"/>
<evidence type="ECO:0000313" key="2">
    <source>
        <dbReference type="EMBL" id="CAG8783445.1"/>
    </source>
</evidence>
<gene>
    <name evidence="2" type="ORF">RFULGI_LOCUS16033</name>
</gene>
<feature type="domain" description="Plastocyanin-like" evidence="1">
    <location>
        <begin position="1"/>
        <end position="76"/>
    </location>
</feature>
<protein>
    <submittedName>
        <fullName evidence="2">12643_t:CDS:1</fullName>
    </submittedName>
</protein>
<evidence type="ECO:0000259" key="1">
    <source>
        <dbReference type="Pfam" id="PF00394"/>
    </source>
</evidence>
<dbReference type="OrthoDB" id="2121828at2759"/>
<sequence length="184" mass="20317">IEVDGVSTKASNISVLPIHIGQRFSVIVAASQEVGNYWIRADIPEDCVPSPSNTINANSSFANNRNITGILQYEGAPNDTLPTSTKVNDEWSRNLIPCRDIDSNLIKPYDAVAPPLKITDPITVAVTLRVDEKNTTKAYINNQSWVPDIKNPSIMQIMSENISATQFPINANAYMYDTEGYICR</sequence>
<comment type="caution">
    <text evidence="2">The sequence shown here is derived from an EMBL/GenBank/DDBJ whole genome shotgun (WGS) entry which is preliminary data.</text>
</comment>